<dbReference type="PANTHER" id="PTHR43022">
    <property type="entry name" value="PROTEIN SMF"/>
    <property type="match status" value="1"/>
</dbReference>
<dbReference type="InterPro" id="IPR057666">
    <property type="entry name" value="DrpA_SLOG"/>
</dbReference>
<dbReference type="Pfam" id="PF02481">
    <property type="entry name" value="DNA_processg_A"/>
    <property type="match status" value="1"/>
</dbReference>
<proteinExistence type="inferred from homology"/>
<evidence type="ECO:0000259" key="2">
    <source>
        <dbReference type="Pfam" id="PF02481"/>
    </source>
</evidence>
<dbReference type="InterPro" id="IPR003488">
    <property type="entry name" value="DprA"/>
</dbReference>
<comment type="caution">
    <text evidence="3">The sequence shown here is derived from an EMBL/GenBank/DDBJ whole genome shotgun (WGS) entry which is preliminary data.</text>
</comment>
<dbReference type="GO" id="GO:0009294">
    <property type="term" value="P:DNA-mediated transformation"/>
    <property type="evidence" value="ECO:0007669"/>
    <property type="project" value="InterPro"/>
</dbReference>
<gene>
    <name evidence="3" type="ORF">A2803_01100</name>
</gene>
<evidence type="ECO:0000313" key="4">
    <source>
        <dbReference type="Proteomes" id="UP000178870"/>
    </source>
</evidence>
<protein>
    <submittedName>
        <fullName evidence="3">DNA protecting protein DprA</fullName>
    </submittedName>
</protein>
<dbReference type="Gene3D" id="3.40.50.450">
    <property type="match status" value="1"/>
</dbReference>
<dbReference type="PANTHER" id="PTHR43022:SF1">
    <property type="entry name" value="PROTEIN SMF"/>
    <property type="match status" value="1"/>
</dbReference>
<organism evidence="3 4">
    <name type="scientific">Candidatus Woesebacteria bacterium RIFCSPHIGHO2_01_FULL_44_21</name>
    <dbReference type="NCBI Taxonomy" id="1802503"/>
    <lineage>
        <taxon>Bacteria</taxon>
        <taxon>Candidatus Woeseibacteriota</taxon>
    </lineage>
</organism>
<evidence type="ECO:0000313" key="3">
    <source>
        <dbReference type="EMBL" id="OGM31865.1"/>
    </source>
</evidence>
<evidence type="ECO:0000256" key="1">
    <source>
        <dbReference type="ARBA" id="ARBA00006525"/>
    </source>
</evidence>
<dbReference type="AlphaFoldDB" id="A0A1F7YZG5"/>
<dbReference type="SUPFAM" id="SSF102405">
    <property type="entry name" value="MCP/YpsA-like"/>
    <property type="match status" value="1"/>
</dbReference>
<reference evidence="3 4" key="1">
    <citation type="journal article" date="2016" name="Nat. Commun.">
        <title>Thousands of microbial genomes shed light on interconnected biogeochemical processes in an aquifer system.</title>
        <authorList>
            <person name="Anantharaman K."/>
            <person name="Brown C.T."/>
            <person name="Hug L.A."/>
            <person name="Sharon I."/>
            <person name="Castelle C.J."/>
            <person name="Probst A.J."/>
            <person name="Thomas B.C."/>
            <person name="Singh A."/>
            <person name="Wilkins M.J."/>
            <person name="Karaoz U."/>
            <person name="Brodie E.L."/>
            <person name="Williams K.H."/>
            <person name="Hubbard S.S."/>
            <person name="Banfield J.F."/>
        </authorList>
    </citation>
    <scope>NUCLEOTIDE SEQUENCE [LARGE SCALE GENOMIC DNA]</scope>
</reference>
<dbReference type="Proteomes" id="UP000178870">
    <property type="component" value="Unassembled WGS sequence"/>
</dbReference>
<dbReference type="NCBIfam" id="TIGR00732">
    <property type="entry name" value="dprA"/>
    <property type="match status" value="1"/>
</dbReference>
<sequence length="290" mass="31773">MEWTDCPVNNLSKGDKDYPKSLLELAQPPSRIYYRGELSDGILDKTIAIVGSRRMTRYGASVVDKFVSAFVTAGITTVSGYMYGVDTEVHGKTVEYGGQTIAVMGGGISRPYPPENDELYTKILQSGGVVLSEYKPEQKPHIWAFPQRNRIIAALATLGVLVIEAGEGSGSLITVRYAKKLKKKIFAIPGPISSSVSVVTNYLIKNGIASLVTDPEDILKIKKKMNKKDKSIIDLTGIEKDIYEVLRREELTMDEIAIKLDKDMVEVSTAVSIMALRGVISEAGGKYFVV</sequence>
<name>A0A1F7YZG5_9BACT</name>
<dbReference type="EMBL" id="MGGP01000020">
    <property type="protein sequence ID" value="OGM31865.1"/>
    <property type="molecule type" value="Genomic_DNA"/>
</dbReference>
<accession>A0A1F7YZG5</accession>
<feature type="domain" description="Smf/DprA SLOG" evidence="2">
    <location>
        <begin position="12"/>
        <end position="220"/>
    </location>
</feature>
<comment type="similarity">
    <text evidence="1">Belongs to the DprA/Smf family.</text>
</comment>